<accession>A0A5C4SCR1</accession>
<sequence length="304" mass="35469">MIQLVSKEGKIIYKLPTSEMFPNYRSVLVEAIAIGVDLSKLHVVGEDINNVNWERASFNELSFENCKMVNNAFKNCTATLRFESCDISRCKIKNSIISDLNATNCEAANVVIQKTKIDYGQIDRCNLANLRIENSHLIRVSFYVPFIKEAIFRNSLFDHVAIYEGKKERWCQDVSLIDLVFNECRLDGLKDLSQLYLWNIKNTEEMWFENMDYRYSIILNANSTILYSLDFDVVWWNYREYGYAEPKQVRPLRMTSNEFIAEVKNDYPTTEIYPQCTDDDLDDELVAAVAYIKTIKEITGYFKE</sequence>
<dbReference type="Proteomes" id="UP000308713">
    <property type="component" value="Unassembled WGS sequence"/>
</dbReference>
<reference evidence="1 2" key="1">
    <citation type="submission" date="2019-05" db="EMBL/GenBank/DDBJ databases">
        <title>Tamlana fucoidanivorans sp. nov., isolated from the surface of algae collected from Fujian province in China.</title>
        <authorList>
            <person name="Li J."/>
        </authorList>
    </citation>
    <scope>NUCLEOTIDE SEQUENCE [LARGE SCALE GENOMIC DNA]</scope>
    <source>
        <strain evidence="1 2">CW2-9</strain>
    </source>
</reference>
<dbReference type="RefSeq" id="WP_139698794.1">
    <property type="nucleotide sequence ID" value="NZ_CP074074.1"/>
</dbReference>
<dbReference type="OrthoDB" id="67652at2"/>
<proteinExistence type="predicted"/>
<keyword evidence="2" id="KW-1185">Reference proteome</keyword>
<dbReference type="SUPFAM" id="SSF141571">
    <property type="entry name" value="Pentapeptide repeat-like"/>
    <property type="match status" value="1"/>
</dbReference>
<evidence type="ECO:0008006" key="3">
    <source>
        <dbReference type="Google" id="ProtNLM"/>
    </source>
</evidence>
<protein>
    <recommendedName>
        <fullName evidence="3">Pentapeptide repeat-containing protein</fullName>
    </recommendedName>
</protein>
<dbReference type="Gene3D" id="2.160.20.80">
    <property type="entry name" value="E3 ubiquitin-protein ligase SopA"/>
    <property type="match status" value="1"/>
</dbReference>
<dbReference type="EMBL" id="VDCS01000021">
    <property type="protein sequence ID" value="TNJ41357.1"/>
    <property type="molecule type" value="Genomic_DNA"/>
</dbReference>
<name>A0A5C4SCR1_9FLAO</name>
<evidence type="ECO:0000313" key="2">
    <source>
        <dbReference type="Proteomes" id="UP000308713"/>
    </source>
</evidence>
<comment type="caution">
    <text evidence="1">The sequence shown here is derived from an EMBL/GenBank/DDBJ whole genome shotgun (WGS) entry which is preliminary data.</text>
</comment>
<evidence type="ECO:0000313" key="1">
    <source>
        <dbReference type="EMBL" id="TNJ41357.1"/>
    </source>
</evidence>
<dbReference type="AlphaFoldDB" id="A0A5C4SCR1"/>
<organism evidence="1 2">
    <name type="scientific">Allotamlana fucoidanivorans</name>
    <dbReference type="NCBI Taxonomy" id="2583814"/>
    <lineage>
        <taxon>Bacteria</taxon>
        <taxon>Pseudomonadati</taxon>
        <taxon>Bacteroidota</taxon>
        <taxon>Flavobacteriia</taxon>
        <taxon>Flavobacteriales</taxon>
        <taxon>Flavobacteriaceae</taxon>
        <taxon>Allotamlana</taxon>
    </lineage>
</organism>
<gene>
    <name evidence="1" type="ORF">FGF67_16115</name>
</gene>